<accession>A0A519BKM6</accession>
<keyword evidence="3" id="KW-0813">Transport</keyword>
<evidence type="ECO:0000256" key="4">
    <source>
        <dbReference type="ARBA" id="ARBA00022475"/>
    </source>
</evidence>
<evidence type="ECO:0000256" key="7">
    <source>
        <dbReference type="ARBA" id="ARBA00023136"/>
    </source>
</evidence>
<dbReference type="Gene3D" id="1.50.10.150">
    <property type="entry name" value="Voltage-dependent anion channel"/>
    <property type="match status" value="1"/>
</dbReference>
<comment type="subcellular location">
    <subcellularLocation>
        <location evidence="1">Cell membrane</location>
        <topology evidence="1">Multi-pass membrane protein</topology>
    </subcellularLocation>
</comment>
<dbReference type="PANTHER" id="PTHR31686:SF1">
    <property type="entry name" value="SULFITE EFFLUX PUMP SSU1"/>
    <property type="match status" value="1"/>
</dbReference>
<feature type="transmembrane region" description="Helical" evidence="8">
    <location>
        <begin position="97"/>
        <end position="119"/>
    </location>
</feature>
<feature type="transmembrane region" description="Helical" evidence="8">
    <location>
        <begin position="163"/>
        <end position="182"/>
    </location>
</feature>
<dbReference type="FunFam" id="1.50.10.150:FF:000004">
    <property type="entry name" value="Malic acid transporter"/>
    <property type="match status" value="1"/>
</dbReference>
<dbReference type="Pfam" id="PF03595">
    <property type="entry name" value="SLAC1"/>
    <property type="match status" value="1"/>
</dbReference>
<evidence type="ECO:0000313" key="9">
    <source>
        <dbReference type="EMBL" id="RZD17821.1"/>
    </source>
</evidence>
<keyword evidence="4" id="KW-1003">Cell membrane</keyword>
<feature type="transmembrane region" description="Helical" evidence="8">
    <location>
        <begin position="131"/>
        <end position="151"/>
    </location>
</feature>
<feature type="transmembrane region" description="Helical" evidence="8">
    <location>
        <begin position="230"/>
        <end position="252"/>
    </location>
</feature>
<gene>
    <name evidence="9" type="ORF">EVG15_09160</name>
</gene>
<dbReference type="InterPro" id="IPR004695">
    <property type="entry name" value="SLAC1/Mae1/Ssu1/TehA"/>
</dbReference>
<feature type="transmembrane region" description="Helical" evidence="8">
    <location>
        <begin position="32"/>
        <end position="51"/>
    </location>
</feature>
<evidence type="ECO:0000256" key="6">
    <source>
        <dbReference type="ARBA" id="ARBA00022989"/>
    </source>
</evidence>
<keyword evidence="6 8" id="KW-1133">Transmembrane helix</keyword>
<dbReference type="AlphaFoldDB" id="A0A519BKM6"/>
<dbReference type="EMBL" id="SGBB01000021">
    <property type="protein sequence ID" value="RZD17821.1"/>
    <property type="molecule type" value="Genomic_DNA"/>
</dbReference>
<feature type="transmembrane region" description="Helical" evidence="8">
    <location>
        <begin position="311"/>
        <end position="329"/>
    </location>
</feature>
<feature type="transmembrane region" description="Helical" evidence="8">
    <location>
        <begin position="63"/>
        <end position="85"/>
    </location>
</feature>
<dbReference type="InterPro" id="IPR051629">
    <property type="entry name" value="Sulfite_efflux_TDT"/>
</dbReference>
<dbReference type="PANTHER" id="PTHR31686">
    <property type="match status" value="1"/>
</dbReference>
<name>A0A519BKM6_9DELT</name>
<reference evidence="9 10" key="1">
    <citation type="journal article" date="2019" name="ISME J.">
        <title>Insights into ecological role of a new deltaproteobacterial order Candidatus Acidulodesulfobacterales by metagenomics and metatranscriptomics.</title>
        <authorList>
            <person name="Tan S."/>
            <person name="Liu J."/>
            <person name="Fang Y."/>
            <person name="Hedlund B.P."/>
            <person name="Lian Z.H."/>
            <person name="Huang L.Y."/>
            <person name="Li J.T."/>
            <person name="Huang L.N."/>
            <person name="Li W.J."/>
            <person name="Jiang H.C."/>
            <person name="Dong H.L."/>
            <person name="Shu W.S."/>
        </authorList>
    </citation>
    <scope>NUCLEOTIDE SEQUENCE [LARGE SCALE GENOMIC DNA]</scope>
    <source>
        <strain evidence="9">AP1</strain>
    </source>
</reference>
<comment type="similarity">
    <text evidence="2">Belongs to the tellurite-resistance/dicarboxylate transporter (TDT) family.</text>
</comment>
<comment type="caution">
    <text evidence="9">The sequence shown here is derived from an EMBL/GenBank/DDBJ whole genome shotgun (WGS) entry which is preliminary data.</text>
</comment>
<evidence type="ECO:0000256" key="2">
    <source>
        <dbReference type="ARBA" id="ARBA00008566"/>
    </source>
</evidence>
<evidence type="ECO:0000256" key="1">
    <source>
        <dbReference type="ARBA" id="ARBA00004651"/>
    </source>
</evidence>
<dbReference type="Proteomes" id="UP000319296">
    <property type="component" value="Unassembled WGS sequence"/>
</dbReference>
<keyword evidence="5 8" id="KW-0812">Transmembrane</keyword>
<organism evidence="9 10">
    <name type="scientific">Candidatus Acididesulfobacter diazotrophicus</name>
    <dbReference type="NCBI Taxonomy" id="2597226"/>
    <lineage>
        <taxon>Bacteria</taxon>
        <taxon>Deltaproteobacteria</taxon>
        <taxon>Candidatus Acidulodesulfobacterales</taxon>
        <taxon>Candidatus Acididesulfobacter</taxon>
    </lineage>
</organism>
<evidence type="ECO:0000256" key="3">
    <source>
        <dbReference type="ARBA" id="ARBA00022448"/>
    </source>
</evidence>
<dbReference type="GO" id="GO:0000319">
    <property type="term" value="F:sulfite transmembrane transporter activity"/>
    <property type="evidence" value="ECO:0007669"/>
    <property type="project" value="TreeGrafter"/>
</dbReference>
<feature type="transmembrane region" description="Helical" evidence="8">
    <location>
        <begin position="194"/>
        <end position="218"/>
    </location>
</feature>
<dbReference type="GO" id="GO:0005886">
    <property type="term" value="C:plasma membrane"/>
    <property type="evidence" value="ECO:0007669"/>
    <property type="project" value="UniProtKB-SubCell"/>
</dbReference>
<protein>
    <submittedName>
        <fullName evidence="9">C4-dicarboxylate ABC transporter</fullName>
    </submittedName>
</protein>
<dbReference type="CDD" id="cd09318">
    <property type="entry name" value="TDT_SSU1"/>
    <property type="match status" value="1"/>
</dbReference>
<sequence length="392" mass="43693">MEKIFNSLVNNIRPLKQISHPADLIKQFTPNWFAMNMGTGILSLMLAAFPYPFKGLHIIAESLWIINIILFIIFSILFISRFIFYFNSAKRLLSHPIQSMFLGAIPMGLATIINGFLIFDSPKGVTLALNLWWFDAFISIIVGILVPFYMFTNQKHSIEDMTAIWLLPIVPAEVAAASAGFLAQHVSAAIGRHVIILGYALWAFSVPLAFGILVILFLRLAWHKLPHKDMAVSTWITLGPIGTGSLGVLLLGNDAPRAFIGTKLFVYAKAAHAIGPIGGLVIWGFGFWWLIMAISMTFKYMKEGLPFNMGWWGFTFPLGVYTAATITLYRLTNLELFRVAGAIFIVMLAIFWAVVTLKTLPGIWHGYLFKAPCLSEETGLPDGSEECIELDR</sequence>
<feature type="transmembrane region" description="Helical" evidence="8">
    <location>
        <begin position="264"/>
        <end position="291"/>
    </location>
</feature>
<dbReference type="InterPro" id="IPR038665">
    <property type="entry name" value="Voltage-dep_anion_channel_sf"/>
</dbReference>
<feature type="transmembrane region" description="Helical" evidence="8">
    <location>
        <begin position="336"/>
        <end position="355"/>
    </location>
</feature>
<evidence type="ECO:0000313" key="10">
    <source>
        <dbReference type="Proteomes" id="UP000319296"/>
    </source>
</evidence>
<evidence type="ECO:0000256" key="8">
    <source>
        <dbReference type="SAM" id="Phobius"/>
    </source>
</evidence>
<proteinExistence type="inferred from homology"/>
<keyword evidence="7 8" id="KW-0472">Membrane</keyword>
<evidence type="ECO:0000256" key="5">
    <source>
        <dbReference type="ARBA" id="ARBA00022692"/>
    </source>
</evidence>